<dbReference type="PROSITE" id="PS50042">
    <property type="entry name" value="CNMP_BINDING_3"/>
    <property type="match status" value="1"/>
</dbReference>
<dbReference type="InterPro" id="IPR000595">
    <property type="entry name" value="cNMP-bd_dom"/>
</dbReference>
<dbReference type="Gene3D" id="2.60.120.10">
    <property type="entry name" value="Jelly Rolls"/>
    <property type="match status" value="1"/>
</dbReference>
<dbReference type="InterPro" id="IPR018490">
    <property type="entry name" value="cNMP-bd_dom_sf"/>
</dbReference>
<sequence length="316" mass="35847">MPPKAISFKANSIVYFKGDKGENVYILQKGQVSLNYLDIQTGQEMHDFVQTGEFFGVKAAFGRYPHDETAVVMVDSTVIQFSVDDFEQLLSSNSRIILKMLKVFSNQLRRIHKQVRSLMSVDEQVDAEKGLFSVGEYYFNNKKHLQAADAFNRYLIYYPAGRFVDEVRRKIEYAESRKDSDDSLPPASDPPPKAEYTIEKAVALRDSGNYLGALKIFIKVSQINPEHKLFAEFEAGICIFKLKKGNEAIKHFTTILKQNPAHSRMGEALYYIGKSYIIENDHEKARSFLNKCSSLLEDGCPEQRDAALILEQLGGS</sequence>
<dbReference type="RefSeq" id="WP_149485386.1">
    <property type="nucleotide sequence ID" value="NZ_CP036150.1"/>
</dbReference>
<evidence type="ECO:0000259" key="1">
    <source>
        <dbReference type="PROSITE" id="PS50042"/>
    </source>
</evidence>
<gene>
    <name evidence="2" type="ORF">EXM22_04605</name>
</gene>
<dbReference type="OrthoDB" id="335400at2"/>
<dbReference type="InterPro" id="IPR014710">
    <property type="entry name" value="RmlC-like_jellyroll"/>
</dbReference>
<dbReference type="KEGG" id="ock:EXM22_04605"/>
<dbReference type="Proteomes" id="UP000324209">
    <property type="component" value="Chromosome"/>
</dbReference>
<dbReference type="SUPFAM" id="SSF51206">
    <property type="entry name" value="cAMP-binding domain-like"/>
    <property type="match status" value="1"/>
</dbReference>
<dbReference type="GO" id="GO:0003700">
    <property type="term" value="F:DNA-binding transcription factor activity"/>
    <property type="evidence" value="ECO:0007669"/>
    <property type="project" value="TreeGrafter"/>
</dbReference>
<dbReference type="EMBL" id="CP036150">
    <property type="protein sequence ID" value="QEN07304.1"/>
    <property type="molecule type" value="Genomic_DNA"/>
</dbReference>
<protein>
    <submittedName>
        <fullName evidence="2">Cyclic nucleotide-binding domain-containing protein</fullName>
    </submittedName>
</protein>
<name>A0A5C1QL21_9SPIO</name>
<dbReference type="InterPro" id="IPR050397">
    <property type="entry name" value="Env_Response_Regulators"/>
</dbReference>
<dbReference type="PANTHER" id="PTHR24567">
    <property type="entry name" value="CRP FAMILY TRANSCRIPTIONAL REGULATORY PROTEIN"/>
    <property type="match status" value="1"/>
</dbReference>
<dbReference type="Pfam" id="PF00027">
    <property type="entry name" value="cNMP_binding"/>
    <property type="match status" value="1"/>
</dbReference>
<dbReference type="Pfam" id="PF13174">
    <property type="entry name" value="TPR_6"/>
    <property type="match status" value="1"/>
</dbReference>
<dbReference type="SMART" id="SM00028">
    <property type="entry name" value="TPR"/>
    <property type="match status" value="4"/>
</dbReference>
<evidence type="ECO:0000313" key="2">
    <source>
        <dbReference type="EMBL" id="QEN07304.1"/>
    </source>
</evidence>
<dbReference type="CDD" id="cd00038">
    <property type="entry name" value="CAP_ED"/>
    <property type="match status" value="1"/>
</dbReference>
<feature type="domain" description="Cyclic nucleotide-binding" evidence="1">
    <location>
        <begin position="1"/>
        <end position="107"/>
    </location>
</feature>
<dbReference type="InterPro" id="IPR019734">
    <property type="entry name" value="TPR_rpt"/>
</dbReference>
<dbReference type="InterPro" id="IPR011990">
    <property type="entry name" value="TPR-like_helical_dom_sf"/>
</dbReference>
<keyword evidence="3" id="KW-1185">Reference proteome</keyword>
<dbReference type="Gene3D" id="1.25.40.10">
    <property type="entry name" value="Tetratricopeptide repeat domain"/>
    <property type="match status" value="1"/>
</dbReference>
<organism evidence="2 3">
    <name type="scientific">Oceanispirochaeta crateris</name>
    <dbReference type="NCBI Taxonomy" id="2518645"/>
    <lineage>
        <taxon>Bacteria</taxon>
        <taxon>Pseudomonadati</taxon>
        <taxon>Spirochaetota</taxon>
        <taxon>Spirochaetia</taxon>
        <taxon>Spirochaetales</taxon>
        <taxon>Spirochaetaceae</taxon>
        <taxon>Oceanispirochaeta</taxon>
    </lineage>
</organism>
<dbReference type="SUPFAM" id="SSF48452">
    <property type="entry name" value="TPR-like"/>
    <property type="match status" value="1"/>
</dbReference>
<reference evidence="2 3" key="1">
    <citation type="submission" date="2019-02" db="EMBL/GenBank/DDBJ databases">
        <title>Complete Genome Sequence and Methylome Analysis of free living Spirochaetas.</title>
        <authorList>
            <person name="Fomenkov A."/>
            <person name="Dubinina G."/>
            <person name="Leshcheva N."/>
            <person name="Mikheeva N."/>
            <person name="Grabovich M."/>
            <person name="Vincze T."/>
            <person name="Roberts R.J."/>
        </authorList>
    </citation>
    <scope>NUCLEOTIDE SEQUENCE [LARGE SCALE GENOMIC DNA]</scope>
    <source>
        <strain evidence="2 3">K2</strain>
    </source>
</reference>
<dbReference type="PANTHER" id="PTHR24567:SF74">
    <property type="entry name" value="HTH-TYPE TRANSCRIPTIONAL REGULATOR ARCR"/>
    <property type="match status" value="1"/>
</dbReference>
<accession>A0A5C1QL21</accession>
<dbReference type="AlphaFoldDB" id="A0A5C1QL21"/>
<dbReference type="GO" id="GO:0005829">
    <property type="term" value="C:cytosol"/>
    <property type="evidence" value="ECO:0007669"/>
    <property type="project" value="TreeGrafter"/>
</dbReference>
<evidence type="ECO:0000313" key="3">
    <source>
        <dbReference type="Proteomes" id="UP000324209"/>
    </source>
</evidence>
<proteinExistence type="predicted"/>